<evidence type="ECO:0000256" key="2">
    <source>
        <dbReference type="ARBA" id="ARBA00022729"/>
    </source>
</evidence>
<name>A0A1A3GK61_MYCMU</name>
<sequence>MTVIPILLYHSISDDPAPWIAPYSVSPTVFAHHLELVTESGRTALTISDLTAALAGRTRLPRRPLVITFDDGFADFIGAAEAMATHRLPSTLYVTTGALEGRAPRPSKMALPSAPMLSWAQLDHLLQLDVEIGAHSHTHRQLDTMRAGDVAAELRYSKELLEQACGRAIPSFAYPHGFQSDRTRKVVAAAGHASACAVMNAFSSESDNIYALARLTVKATTTTEELQGWLAGSGARTAPYPERIQTTLWRWSRRLSGPLSGLAVIDSRSERSGGGR</sequence>
<proteinExistence type="predicted"/>
<evidence type="ECO:0000313" key="4">
    <source>
        <dbReference type="EMBL" id="OBJ35698.1"/>
    </source>
</evidence>
<gene>
    <name evidence="4" type="ORF">A5630_08825</name>
</gene>
<dbReference type="PANTHER" id="PTHR34216:SF3">
    <property type="entry name" value="POLY-BETA-1,6-N-ACETYL-D-GLUCOSAMINE N-DEACETYLASE"/>
    <property type="match status" value="1"/>
</dbReference>
<dbReference type="EMBL" id="LZLC01000260">
    <property type="protein sequence ID" value="OBJ35698.1"/>
    <property type="molecule type" value="Genomic_DNA"/>
</dbReference>
<comment type="caution">
    <text evidence="4">The sequence shown here is derived from an EMBL/GenBank/DDBJ whole genome shotgun (WGS) entry which is preliminary data.</text>
</comment>
<evidence type="ECO:0000313" key="5">
    <source>
        <dbReference type="Proteomes" id="UP000093898"/>
    </source>
</evidence>
<dbReference type="Gene3D" id="3.20.20.370">
    <property type="entry name" value="Glycoside hydrolase/deacetylase"/>
    <property type="match status" value="1"/>
</dbReference>
<keyword evidence="2" id="KW-0732">Signal</keyword>
<dbReference type="CDD" id="cd10918">
    <property type="entry name" value="CE4_NodB_like_5s_6s"/>
    <property type="match status" value="1"/>
</dbReference>
<organism evidence="4 5">
    <name type="scientific">Mycolicibacterium mucogenicum</name>
    <name type="common">Mycobacterium mucogenicum</name>
    <dbReference type="NCBI Taxonomy" id="56689"/>
    <lineage>
        <taxon>Bacteria</taxon>
        <taxon>Bacillati</taxon>
        <taxon>Actinomycetota</taxon>
        <taxon>Actinomycetes</taxon>
        <taxon>Mycobacteriales</taxon>
        <taxon>Mycobacteriaceae</taxon>
        <taxon>Mycolicibacterium</taxon>
    </lineage>
</organism>
<dbReference type="RefSeq" id="WP_064986533.1">
    <property type="nucleotide sequence ID" value="NZ_LZLC01000260.1"/>
</dbReference>
<dbReference type="PROSITE" id="PS51677">
    <property type="entry name" value="NODB"/>
    <property type="match status" value="1"/>
</dbReference>
<reference evidence="5" key="1">
    <citation type="submission" date="2016-06" db="EMBL/GenBank/DDBJ databases">
        <authorList>
            <person name="Sutton G."/>
            <person name="Brinkac L."/>
            <person name="Sanka R."/>
            <person name="Adams M."/>
            <person name="Lau E."/>
            <person name="Garcia-Basteiro A."/>
            <person name="Lopez-Varela E."/>
            <person name="Palencia S."/>
        </authorList>
    </citation>
    <scope>NUCLEOTIDE SEQUENCE [LARGE SCALE GENOMIC DNA]</scope>
    <source>
        <strain evidence="5">1127319.6</strain>
    </source>
</reference>
<dbReference type="InterPro" id="IPR051398">
    <property type="entry name" value="Polysacch_Deacetylase"/>
</dbReference>
<dbReference type="PANTHER" id="PTHR34216">
    <property type="match status" value="1"/>
</dbReference>
<dbReference type="GO" id="GO:0016810">
    <property type="term" value="F:hydrolase activity, acting on carbon-nitrogen (but not peptide) bonds"/>
    <property type="evidence" value="ECO:0007669"/>
    <property type="project" value="InterPro"/>
</dbReference>
<dbReference type="SUPFAM" id="SSF88713">
    <property type="entry name" value="Glycoside hydrolase/deacetylase"/>
    <property type="match status" value="1"/>
</dbReference>
<comment type="subcellular location">
    <subcellularLocation>
        <location evidence="1">Secreted</location>
    </subcellularLocation>
</comment>
<dbReference type="AlphaFoldDB" id="A0A1A3GK61"/>
<protein>
    <recommendedName>
        <fullName evidence="3">NodB homology domain-containing protein</fullName>
    </recommendedName>
</protein>
<dbReference type="Proteomes" id="UP000093898">
    <property type="component" value="Unassembled WGS sequence"/>
</dbReference>
<dbReference type="InterPro" id="IPR011330">
    <property type="entry name" value="Glyco_hydro/deAcase_b/a-brl"/>
</dbReference>
<evidence type="ECO:0000259" key="3">
    <source>
        <dbReference type="PROSITE" id="PS51677"/>
    </source>
</evidence>
<dbReference type="Pfam" id="PF01522">
    <property type="entry name" value="Polysacc_deac_1"/>
    <property type="match status" value="1"/>
</dbReference>
<accession>A0A1A3GK61</accession>
<feature type="domain" description="NodB homology" evidence="3">
    <location>
        <begin position="63"/>
        <end position="276"/>
    </location>
</feature>
<dbReference type="InterPro" id="IPR002509">
    <property type="entry name" value="NODB_dom"/>
</dbReference>
<dbReference type="GO" id="GO:0005576">
    <property type="term" value="C:extracellular region"/>
    <property type="evidence" value="ECO:0007669"/>
    <property type="project" value="UniProtKB-SubCell"/>
</dbReference>
<dbReference type="GO" id="GO:0005975">
    <property type="term" value="P:carbohydrate metabolic process"/>
    <property type="evidence" value="ECO:0007669"/>
    <property type="project" value="InterPro"/>
</dbReference>
<evidence type="ECO:0000256" key="1">
    <source>
        <dbReference type="ARBA" id="ARBA00004613"/>
    </source>
</evidence>